<dbReference type="EMBL" id="VSSQ01016344">
    <property type="protein sequence ID" value="MPM57584.1"/>
    <property type="molecule type" value="Genomic_DNA"/>
</dbReference>
<dbReference type="AlphaFoldDB" id="A0A645B7A5"/>
<reference evidence="1" key="1">
    <citation type="submission" date="2019-08" db="EMBL/GenBank/DDBJ databases">
        <authorList>
            <person name="Kucharzyk K."/>
            <person name="Murdoch R.W."/>
            <person name="Higgins S."/>
            <person name="Loffler F."/>
        </authorList>
    </citation>
    <scope>NUCLEOTIDE SEQUENCE</scope>
</reference>
<accession>A0A645B7A5</accession>
<dbReference type="SUPFAM" id="SSF89796">
    <property type="entry name" value="CoA-transferase family III (CaiB/BaiF)"/>
    <property type="match status" value="1"/>
</dbReference>
<protein>
    <submittedName>
        <fullName evidence="1">Uncharacterized protein</fullName>
    </submittedName>
</protein>
<dbReference type="InterPro" id="IPR023606">
    <property type="entry name" value="CoA-Trfase_III_dom_1_sf"/>
</dbReference>
<evidence type="ECO:0000313" key="1">
    <source>
        <dbReference type="EMBL" id="MPM57584.1"/>
    </source>
</evidence>
<comment type="caution">
    <text evidence="1">The sequence shown here is derived from an EMBL/GenBank/DDBJ whole genome shotgun (WGS) entry which is preliminary data.</text>
</comment>
<proteinExistence type="predicted"/>
<name>A0A645B7A5_9ZZZZ</name>
<organism evidence="1">
    <name type="scientific">bioreactor metagenome</name>
    <dbReference type="NCBI Taxonomy" id="1076179"/>
    <lineage>
        <taxon>unclassified sequences</taxon>
        <taxon>metagenomes</taxon>
        <taxon>ecological metagenomes</taxon>
    </lineage>
</organism>
<sequence>MARQFFECVDFGSDIGVRALIGRPYIWRGATVGIRRRAPHFGEDNADVLSQLLKLPPEKILALRESQVVSDTPLNPPKLRPIDIDALVARGTIRSHDKRYREASSEFRSNTLVKEITS</sequence>
<dbReference type="Gene3D" id="3.40.50.10540">
    <property type="entry name" value="Crotonobetainyl-coa:carnitine coa-transferase, domain 1"/>
    <property type="match status" value="1"/>
</dbReference>
<gene>
    <name evidence="1" type="ORF">SDC9_104406</name>
</gene>